<protein>
    <submittedName>
        <fullName evidence="4">BZ3500_MvSof-1268-A1-R1_Chr11-1g03262 protein</fullName>
    </submittedName>
</protein>
<keyword evidence="2" id="KW-0032">Aminotransferase</keyword>
<comment type="subcellular location">
    <subcellularLocation>
        <location evidence="1">Mitochondrion</location>
    </subcellularLocation>
</comment>
<keyword evidence="3" id="KW-0808">Transferase</keyword>
<dbReference type="GO" id="GO:0004015">
    <property type="term" value="F:adenosylmethionine-8-amino-7-oxononanoate transaminase activity"/>
    <property type="evidence" value="ECO:0007669"/>
    <property type="project" value="TreeGrafter"/>
</dbReference>
<sequence length="810" mass="88333">MLYNHLRTHLIVAPSTSVGKSIFSTGLCRASLAQGERVGYLKPIGTGTGDGDDELHLKRFAPRLSSTKCLFHFDEPVSPHLAVARSGSSSSAASKYPTDDAFVRAISHHVHQFAQDPASAVRQAAGRGASLYIESAGGVHSPVLSGSSQIDAFRPLAPPSTLLIASHALGGISTTLSAYESLFIRGYRIDSVLVFKEDYYENYSYFQKWFEQERGIKVGIVPLPPSVAEPKERDEQNMDTYYATLEENLSPIIDHLWDTHQRRLDELASMGKRSRDVFWWPFVQHNQVARDQDVMVVDSAHGDHFVTFDHAVDAASSKALLSPTFDGSASWWTQALGHSNPTLALAAAQAAGRYGHVLFPSATNEPSLRLAENLVRGVGQGWAERVFYSDDGSTGMEVGLKMALRSYAVRRGLNAEEAGRLKVLGFKGSYHGDTIGVVDACEKSIFTERIDWYNGRGAWLDGSQVMLEQGKVVIRDRKTGESIGTYDTLKELYNVDQRLTDCDPLVERYRDEIAAFVREHHEAGTEFGALVLEPIVMGAGGMIFIDPLFQRVLIDLVRGDSTLFPSRASLNASTASSKTWQGLPVIFDEVFVGLHRIGPLTSARLLGSTTLPDIAVYAKILSGGLVPLSVTLASGSIFETFLGPGKVDALLHGHSYTAHPVGCNVALTTLNTLEKMRKRGDWDAAKQDWGIQASAAPPHSSTTSAQPWSFWSADFVDRVSRLEERVSGVMALGTLLVVYLRASSAGYDSAASVDLLARLKDAKVPGGPSAKGYNVHARPLGNVVYFMTSLNSKLDDLRALEEALWEALQE</sequence>
<dbReference type="Pfam" id="PF00202">
    <property type="entry name" value="Aminotran_3"/>
    <property type="match status" value="2"/>
</dbReference>
<proteinExistence type="predicted"/>
<accession>A0A2X0ND81</accession>
<dbReference type="SUPFAM" id="SSF53383">
    <property type="entry name" value="PLP-dependent transferases"/>
    <property type="match status" value="1"/>
</dbReference>
<dbReference type="GO" id="GO:0009102">
    <property type="term" value="P:biotin biosynthetic process"/>
    <property type="evidence" value="ECO:0007669"/>
    <property type="project" value="TreeGrafter"/>
</dbReference>
<dbReference type="STRING" id="289078.A0A2X0ND81"/>
<dbReference type="PROSITE" id="PS00600">
    <property type="entry name" value="AA_TRANSFER_CLASS_3"/>
    <property type="match status" value="1"/>
</dbReference>
<gene>
    <name evidence="4" type="ORF">BZ3500_MVSOF-1268-A1-R1_CHR11-1G03262</name>
</gene>
<dbReference type="SUPFAM" id="SSF52540">
    <property type="entry name" value="P-loop containing nucleoside triphosphate hydrolases"/>
    <property type="match status" value="1"/>
</dbReference>
<evidence type="ECO:0000256" key="2">
    <source>
        <dbReference type="ARBA" id="ARBA00022576"/>
    </source>
</evidence>
<dbReference type="AlphaFoldDB" id="A0A2X0ND81"/>
<dbReference type="InterPro" id="IPR015421">
    <property type="entry name" value="PyrdxlP-dep_Trfase_major"/>
</dbReference>
<dbReference type="EMBL" id="FMWP01000138">
    <property type="protein sequence ID" value="SDA03834.1"/>
    <property type="molecule type" value="Genomic_DNA"/>
</dbReference>
<dbReference type="InterPro" id="IPR005814">
    <property type="entry name" value="Aminotrans_3"/>
</dbReference>
<evidence type="ECO:0000313" key="4">
    <source>
        <dbReference type="EMBL" id="SDA03834.1"/>
    </source>
</evidence>
<organism evidence="4 5">
    <name type="scientific">Microbotryum saponariae</name>
    <dbReference type="NCBI Taxonomy" id="289078"/>
    <lineage>
        <taxon>Eukaryota</taxon>
        <taxon>Fungi</taxon>
        <taxon>Dikarya</taxon>
        <taxon>Basidiomycota</taxon>
        <taxon>Pucciniomycotina</taxon>
        <taxon>Microbotryomycetes</taxon>
        <taxon>Microbotryales</taxon>
        <taxon>Microbotryaceae</taxon>
        <taxon>Microbotryum</taxon>
    </lineage>
</organism>
<dbReference type="Gene3D" id="3.40.640.10">
    <property type="entry name" value="Type I PLP-dependent aspartate aminotransferase-like (Major domain)"/>
    <property type="match status" value="1"/>
</dbReference>
<dbReference type="PANTHER" id="PTHR42684:SF3">
    <property type="entry name" value="ADENOSYLMETHIONINE-8-AMINO-7-OXONONANOATE AMINOTRANSFERASE"/>
    <property type="match status" value="1"/>
</dbReference>
<dbReference type="Pfam" id="PF13500">
    <property type="entry name" value="AAA_26"/>
    <property type="match status" value="1"/>
</dbReference>
<dbReference type="Gene3D" id="3.40.50.300">
    <property type="entry name" value="P-loop containing nucleotide triphosphate hydrolases"/>
    <property type="match status" value="1"/>
</dbReference>
<reference evidence="5" key="1">
    <citation type="submission" date="2016-10" db="EMBL/GenBank/DDBJ databases">
        <authorList>
            <person name="Jeantristanb JTB J.-T."/>
            <person name="Ricardo R."/>
        </authorList>
    </citation>
    <scope>NUCLEOTIDE SEQUENCE [LARGE SCALE GENOMIC DNA]</scope>
</reference>
<evidence type="ECO:0000256" key="1">
    <source>
        <dbReference type="ARBA" id="ARBA00004173"/>
    </source>
</evidence>
<keyword evidence="5" id="KW-1185">Reference proteome</keyword>
<dbReference type="Proteomes" id="UP000249723">
    <property type="component" value="Unassembled WGS sequence"/>
</dbReference>
<dbReference type="InterPro" id="IPR049704">
    <property type="entry name" value="Aminotrans_3_PPA_site"/>
</dbReference>
<dbReference type="FunFam" id="3.90.1150.10:FF:000080">
    <property type="entry name" value="Bifunctional dethiobiotin synthetase/adenosylmethionine-8-amino-7-oxononanoate aminotransferase"/>
    <property type="match status" value="1"/>
</dbReference>
<dbReference type="PANTHER" id="PTHR42684">
    <property type="entry name" value="ADENOSYLMETHIONINE-8-AMINO-7-OXONONANOATE AMINOTRANSFERASE"/>
    <property type="match status" value="1"/>
</dbReference>
<dbReference type="GO" id="GO:0005739">
    <property type="term" value="C:mitochondrion"/>
    <property type="evidence" value="ECO:0007669"/>
    <property type="project" value="UniProtKB-SubCell"/>
</dbReference>
<dbReference type="InterPro" id="IPR027417">
    <property type="entry name" value="P-loop_NTPase"/>
</dbReference>
<name>A0A2X0ND81_9BASI</name>
<evidence type="ECO:0000313" key="5">
    <source>
        <dbReference type="Proteomes" id="UP000249723"/>
    </source>
</evidence>
<dbReference type="OrthoDB" id="425114at2759"/>
<dbReference type="InterPro" id="IPR015424">
    <property type="entry name" value="PyrdxlP-dep_Trfase"/>
</dbReference>
<evidence type="ECO:0000256" key="3">
    <source>
        <dbReference type="ARBA" id="ARBA00022679"/>
    </source>
</evidence>
<dbReference type="GO" id="GO:0030170">
    <property type="term" value="F:pyridoxal phosphate binding"/>
    <property type="evidence" value="ECO:0007669"/>
    <property type="project" value="InterPro"/>
</dbReference>
<dbReference type="GO" id="GO:0004141">
    <property type="term" value="F:dethiobiotin synthase activity"/>
    <property type="evidence" value="ECO:0007669"/>
    <property type="project" value="TreeGrafter"/>
</dbReference>
<dbReference type="CDD" id="cd03109">
    <property type="entry name" value="DTBS"/>
    <property type="match status" value="1"/>
</dbReference>